<dbReference type="Proteomes" id="UP000314294">
    <property type="component" value="Unassembled WGS sequence"/>
</dbReference>
<dbReference type="EMBL" id="SRLO01000284">
    <property type="protein sequence ID" value="TNN62897.1"/>
    <property type="molecule type" value="Genomic_DNA"/>
</dbReference>
<comment type="caution">
    <text evidence="1">The sequence shown here is derived from an EMBL/GenBank/DDBJ whole genome shotgun (WGS) entry which is preliminary data.</text>
</comment>
<keyword evidence="2" id="KW-1185">Reference proteome</keyword>
<proteinExistence type="predicted"/>
<protein>
    <submittedName>
        <fullName evidence="1">Uncharacterized protein</fullName>
    </submittedName>
</protein>
<sequence>MAHWENVGVVDLYPALCGISNFRDTAARDDKVMHIQTFAPPPLEEGRLLCVVNKTFSWMMRFEVLGDRSEFAKSRRIVAVDALSSMANGVGTGLALRYGRRTGGRADGRTGSQTADTQRLCDIERYAAACGEPASS</sequence>
<organism evidence="1 2">
    <name type="scientific">Liparis tanakae</name>
    <name type="common">Tanaka's snailfish</name>
    <dbReference type="NCBI Taxonomy" id="230148"/>
    <lineage>
        <taxon>Eukaryota</taxon>
        <taxon>Metazoa</taxon>
        <taxon>Chordata</taxon>
        <taxon>Craniata</taxon>
        <taxon>Vertebrata</taxon>
        <taxon>Euteleostomi</taxon>
        <taxon>Actinopterygii</taxon>
        <taxon>Neopterygii</taxon>
        <taxon>Teleostei</taxon>
        <taxon>Neoteleostei</taxon>
        <taxon>Acanthomorphata</taxon>
        <taxon>Eupercaria</taxon>
        <taxon>Perciformes</taxon>
        <taxon>Cottioidei</taxon>
        <taxon>Cottales</taxon>
        <taxon>Liparidae</taxon>
        <taxon>Liparis</taxon>
    </lineage>
</organism>
<gene>
    <name evidence="1" type="ORF">EYF80_026849</name>
</gene>
<dbReference type="AlphaFoldDB" id="A0A4Z2HAH2"/>
<reference evidence="1 2" key="1">
    <citation type="submission" date="2019-03" db="EMBL/GenBank/DDBJ databases">
        <title>First draft genome of Liparis tanakae, snailfish: a comprehensive survey of snailfish specific genes.</title>
        <authorList>
            <person name="Kim W."/>
            <person name="Song I."/>
            <person name="Jeong J.-H."/>
            <person name="Kim D."/>
            <person name="Kim S."/>
            <person name="Ryu S."/>
            <person name="Song J.Y."/>
            <person name="Lee S.K."/>
        </authorList>
    </citation>
    <scope>NUCLEOTIDE SEQUENCE [LARGE SCALE GENOMIC DNA]</scope>
    <source>
        <tissue evidence="1">Muscle</tissue>
    </source>
</reference>
<evidence type="ECO:0000313" key="1">
    <source>
        <dbReference type="EMBL" id="TNN62897.1"/>
    </source>
</evidence>
<name>A0A4Z2HAH2_9TELE</name>
<accession>A0A4Z2HAH2</accession>
<evidence type="ECO:0000313" key="2">
    <source>
        <dbReference type="Proteomes" id="UP000314294"/>
    </source>
</evidence>